<dbReference type="Proteomes" id="UP000502549">
    <property type="component" value="Chromosome"/>
</dbReference>
<keyword evidence="3" id="KW-1185">Reference proteome</keyword>
<dbReference type="KEGG" id="pmui:G4G71_22180"/>
<evidence type="ECO:0000256" key="1">
    <source>
        <dbReference type="SAM" id="MobiDB-lite"/>
    </source>
</evidence>
<feature type="compositionally biased region" description="Basic and acidic residues" evidence="1">
    <location>
        <begin position="22"/>
        <end position="46"/>
    </location>
</feature>
<gene>
    <name evidence="2" type="ORF">G4G71_22180</name>
</gene>
<reference evidence="2 3" key="1">
    <citation type="submission" date="2020-02" db="EMBL/GenBank/DDBJ databases">
        <title>Complete genome sequence of Pseudomonas multiresinivorans ORNL1.</title>
        <authorList>
            <person name="Podar M."/>
        </authorList>
    </citation>
    <scope>NUCLEOTIDE SEQUENCE [LARGE SCALE GENOMIC DNA]</scope>
    <source>
        <strain evidence="3">populi</strain>
    </source>
</reference>
<evidence type="ECO:0000313" key="3">
    <source>
        <dbReference type="Proteomes" id="UP000502549"/>
    </source>
</evidence>
<dbReference type="AlphaFoldDB" id="A0A7Z3GUB9"/>
<protein>
    <submittedName>
        <fullName evidence="2">Uncharacterized protein</fullName>
    </submittedName>
</protein>
<accession>A0A7Z3GUB9</accession>
<organism evidence="2 3">
    <name type="scientific">Pseudomonas multiresinivorans</name>
    <dbReference type="NCBI Taxonomy" id="95301"/>
    <lineage>
        <taxon>Bacteria</taxon>
        <taxon>Pseudomonadati</taxon>
        <taxon>Pseudomonadota</taxon>
        <taxon>Gammaproteobacteria</taxon>
        <taxon>Pseudomonadales</taxon>
        <taxon>Pseudomonadaceae</taxon>
        <taxon>Pseudomonas</taxon>
    </lineage>
</organism>
<sequence length="243" mass="27822">MDGKEVEVTLDELKNGYQRQSDYTRKTQEAAELRKQADSERSQANQEREHYFNNLQRMQVQLESVLEHQSQIDWQKLIDENPVEALRQQHLLQERQARYQQVMAEQQLVAQQYQAEQAQAQASYLSEQREALLAKLPDWKDDAKASAEQGAISKFLQEQGFDSAEIQAVIDHRHVLIARDAMRYRDLMANAKAQAKKVQEAPQRVVKPGVSESKNIDKRTAAMKQLSKSGSIDAGARAFAEIL</sequence>
<proteinExistence type="predicted"/>
<dbReference type="EMBL" id="CP048833">
    <property type="protein sequence ID" value="QJP12095.1"/>
    <property type="molecule type" value="Genomic_DNA"/>
</dbReference>
<name>A0A7Z3GUB9_9PSED</name>
<feature type="region of interest" description="Disordered" evidence="1">
    <location>
        <begin position="19"/>
        <end position="46"/>
    </location>
</feature>
<evidence type="ECO:0000313" key="2">
    <source>
        <dbReference type="EMBL" id="QJP12095.1"/>
    </source>
</evidence>